<organism evidence="3">
    <name type="scientific">Nicotiana tabacum</name>
    <name type="common">Common tobacco</name>
    <dbReference type="NCBI Taxonomy" id="4097"/>
    <lineage>
        <taxon>Eukaryota</taxon>
        <taxon>Viridiplantae</taxon>
        <taxon>Streptophyta</taxon>
        <taxon>Embryophyta</taxon>
        <taxon>Tracheophyta</taxon>
        <taxon>Spermatophyta</taxon>
        <taxon>Magnoliopsida</taxon>
        <taxon>eudicotyledons</taxon>
        <taxon>Gunneridae</taxon>
        <taxon>Pentapetalae</taxon>
        <taxon>asterids</taxon>
        <taxon>lamiids</taxon>
        <taxon>Solanales</taxon>
        <taxon>Solanaceae</taxon>
        <taxon>Nicotianoideae</taxon>
        <taxon>Nicotianeae</taxon>
        <taxon>Nicotiana</taxon>
    </lineage>
</organism>
<dbReference type="PaxDb" id="4097-A0A1S3Z0K0"/>
<sequence length="300" mass="33184">MMEDEDTGGIDLEAQGSSPLLITDQLGTSLMRRSALIVRSTQMFIEAGARIASFSRVSSSSTIIYTPLNSFNLQHGELEASGDQIVLDEDVAASPDRAWHVNIEQSDDDHIEIELQPHQHCLQISKINEIAKEKNMDSLHNFGGVKGVAEALSSAVEKGIHVGDISRRKGTDLSHHMTFTEYGHFFLQLARKEPTILLLAVAAILSFAFGINEESMQNGWFEGALLLVVIFVTVLIKIAINCYERRCWKKQNDHEANTIQVMRGGNEVAISALDIVEGLCIGVRNTQRKTITILGRSFHV</sequence>
<dbReference type="RefSeq" id="XP_016457994.1">
    <property type="nucleotide sequence ID" value="XM_016602508.1"/>
</dbReference>
<dbReference type="AlphaFoldDB" id="A0A1S3Z0K0"/>
<feature type="transmembrane region" description="Helical" evidence="2">
    <location>
        <begin position="223"/>
        <end position="240"/>
    </location>
</feature>
<dbReference type="PANTHER" id="PTHR24093:SF511">
    <property type="entry name" value="CALCIUM-TRANSPORTING ATPASE 12, PLASMA MEMBRANE-TYPE-LIKE"/>
    <property type="match status" value="1"/>
</dbReference>
<reference evidence="3" key="1">
    <citation type="submission" date="2025-08" db="UniProtKB">
        <authorList>
            <consortium name="RefSeq"/>
        </authorList>
    </citation>
    <scope>IDENTIFICATION</scope>
</reference>
<dbReference type="KEGG" id="nta:107781752"/>
<dbReference type="PANTHER" id="PTHR24093">
    <property type="entry name" value="CATION TRANSPORTING ATPASE"/>
    <property type="match status" value="1"/>
</dbReference>
<accession>A0A1S3Z0K0</accession>
<feature type="transmembrane region" description="Helical" evidence="2">
    <location>
        <begin position="195"/>
        <end position="211"/>
    </location>
</feature>
<evidence type="ECO:0000313" key="3">
    <source>
        <dbReference type="RefSeq" id="XP_016457994.1"/>
    </source>
</evidence>
<keyword evidence="2" id="KW-0812">Transmembrane</keyword>
<dbReference type="OrthoDB" id="116380at2759"/>
<evidence type="ECO:0000256" key="2">
    <source>
        <dbReference type="SAM" id="Phobius"/>
    </source>
</evidence>
<keyword evidence="2" id="KW-1133">Transmembrane helix</keyword>
<protein>
    <submittedName>
        <fullName evidence="3">Calcium-transporting ATPase 9, plasma membrane-type-like</fullName>
    </submittedName>
</protein>
<keyword evidence="1" id="KW-0460">Magnesium</keyword>
<keyword evidence="2" id="KW-0472">Membrane</keyword>
<evidence type="ECO:0000256" key="1">
    <source>
        <dbReference type="ARBA" id="ARBA00022842"/>
    </source>
</evidence>
<proteinExistence type="predicted"/>
<gene>
    <name evidence="3" type="primary">LOC107781752</name>
</gene>
<dbReference type="SUPFAM" id="SSF81665">
    <property type="entry name" value="Calcium ATPase, transmembrane domain M"/>
    <property type="match status" value="1"/>
</dbReference>
<name>A0A1S3Z0K0_TOBAC</name>
<dbReference type="InterPro" id="IPR023298">
    <property type="entry name" value="ATPase_P-typ_TM_dom_sf"/>
</dbReference>